<dbReference type="EMBL" id="CM045760">
    <property type="protein sequence ID" value="KAI8027480.1"/>
    <property type="molecule type" value="Genomic_DNA"/>
</dbReference>
<dbReference type="Proteomes" id="UP001060215">
    <property type="component" value="Chromosome 3"/>
</dbReference>
<evidence type="ECO:0000313" key="2">
    <source>
        <dbReference type="Proteomes" id="UP001060215"/>
    </source>
</evidence>
<reference evidence="1 2" key="1">
    <citation type="journal article" date="2022" name="Plant J.">
        <title>Chromosome-level genome of Camellia lanceoleosa provides a valuable resource for understanding genome evolution and self-incompatibility.</title>
        <authorList>
            <person name="Gong W."/>
            <person name="Xiao S."/>
            <person name="Wang L."/>
            <person name="Liao Z."/>
            <person name="Chang Y."/>
            <person name="Mo W."/>
            <person name="Hu G."/>
            <person name="Li W."/>
            <person name="Zhao G."/>
            <person name="Zhu H."/>
            <person name="Hu X."/>
            <person name="Ji K."/>
            <person name="Xiang X."/>
            <person name="Song Q."/>
            <person name="Yuan D."/>
            <person name="Jin S."/>
            <person name="Zhang L."/>
        </authorList>
    </citation>
    <scope>NUCLEOTIDE SEQUENCE [LARGE SCALE GENOMIC DNA]</scope>
    <source>
        <strain evidence="1">SQ_2022a</strain>
    </source>
</reference>
<keyword evidence="2" id="KW-1185">Reference proteome</keyword>
<evidence type="ECO:0000313" key="1">
    <source>
        <dbReference type="EMBL" id="KAI8027480.1"/>
    </source>
</evidence>
<sequence>MENVWKYVMDDEVRRIGIFEMGGIGKTIITHHINNELLNEACNFDDIIWVTISKAFNIRNLQRQIAKALNLDLSSYRDETKRALELYTMHFQKKRYVVILDDLRKAFPLDKVGILKHPYLMDVN</sequence>
<organism evidence="1 2">
    <name type="scientific">Camellia lanceoleosa</name>
    <dbReference type="NCBI Taxonomy" id="1840588"/>
    <lineage>
        <taxon>Eukaryota</taxon>
        <taxon>Viridiplantae</taxon>
        <taxon>Streptophyta</taxon>
        <taxon>Embryophyta</taxon>
        <taxon>Tracheophyta</taxon>
        <taxon>Spermatophyta</taxon>
        <taxon>Magnoliopsida</taxon>
        <taxon>eudicotyledons</taxon>
        <taxon>Gunneridae</taxon>
        <taxon>Pentapetalae</taxon>
        <taxon>asterids</taxon>
        <taxon>Ericales</taxon>
        <taxon>Theaceae</taxon>
        <taxon>Camellia</taxon>
    </lineage>
</organism>
<protein>
    <submittedName>
        <fullName evidence="1">Disease resistance protein</fullName>
    </submittedName>
</protein>
<accession>A0ACC0IRD9</accession>
<name>A0ACC0IRD9_9ERIC</name>
<proteinExistence type="predicted"/>
<comment type="caution">
    <text evidence="1">The sequence shown here is derived from an EMBL/GenBank/DDBJ whole genome shotgun (WGS) entry which is preliminary data.</text>
</comment>
<gene>
    <name evidence="1" type="ORF">LOK49_LG02G03230</name>
</gene>